<dbReference type="Pfam" id="PF13508">
    <property type="entry name" value="Acetyltransf_7"/>
    <property type="match status" value="1"/>
</dbReference>
<keyword evidence="2" id="KW-0808">Transferase</keyword>
<dbReference type="OrthoDB" id="9778466at2"/>
<accession>A0A1T4JZM1</accession>
<evidence type="ECO:0000313" key="2">
    <source>
        <dbReference type="EMBL" id="SJZ35517.1"/>
    </source>
</evidence>
<dbReference type="EMBL" id="FUWG01000006">
    <property type="protein sequence ID" value="SJZ35517.1"/>
    <property type="molecule type" value="Genomic_DNA"/>
</dbReference>
<organism evidence="2 3">
    <name type="scientific">Treponema porcinum</name>
    <dbReference type="NCBI Taxonomy" id="261392"/>
    <lineage>
        <taxon>Bacteria</taxon>
        <taxon>Pseudomonadati</taxon>
        <taxon>Spirochaetota</taxon>
        <taxon>Spirochaetia</taxon>
        <taxon>Spirochaetales</taxon>
        <taxon>Treponemataceae</taxon>
        <taxon>Treponema</taxon>
    </lineage>
</organism>
<evidence type="ECO:0000313" key="3">
    <source>
        <dbReference type="Proteomes" id="UP000190423"/>
    </source>
</evidence>
<reference evidence="2 3" key="1">
    <citation type="submission" date="2017-02" db="EMBL/GenBank/DDBJ databases">
        <authorList>
            <person name="Peterson S.W."/>
        </authorList>
    </citation>
    <scope>NUCLEOTIDE SEQUENCE [LARGE SCALE GENOMIC DNA]</scope>
    <source>
        <strain evidence="2 3">ATCC BAA-908</strain>
    </source>
</reference>
<name>A0A1T4JZM1_TREPO</name>
<dbReference type="InterPro" id="IPR000182">
    <property type="entry name" value="GNAT_dom"/>
</dbReference>
<gene>
    <name evidence="2" type="ORF">SAMN02745149_00894</name>
</gene>
<dbReference type="GeneID" id="78316203"/>
<dbReference type="GO" id="GO:0016747">
    <property type="term" value="F:acyltransferase activity, transferring groups other than amino-acyl groups"/>
    <property type="evidence" value="ECO:0007669"/>
    <property type="project" value="InterPro"/>
</dbReference>
<sequence length="306" mass="35380">MKIIEYFTTENKEHWLKEIKKCDWEAGQYLHQLLSENSLKQKLGGTALVLLLVDEDRLVSFCTFAPKDDIQPTDLSPWIGFLYTFPEYRGNKYAGMLLDYAESIATVMEREYIYISTNHDGLYEKYGFEFYKTEKDINGEDSRIYRKNLALEGQEKDRRYNNGAKWKAEIVKDARKNVDMTAYCGFSCNHCFLGEWCGGCRSVFSCCSYGTFHESGNCPNIVCCKEKKIDGCYECNELADCTKGFYKPDNDGAFACKAQALFIKKYGKEKFLQVHDNLHKAYDFKKTQEILGKSVEEGLKILEKNM</sequence>
<dbReference type="STRING" id="261392.SAMN02745149_00894"/>
<feature type="domain" description="N-acetyltransferase" evidence="1">
    <location>
        <begin position="2"/>
        <end position="150"/>
    </location>
</feature>
<proteinExistence type="predicted"/>
<dbReference type="InterPro" id="IPR016181">
    <property type="entry name" value="Acyl_CoA_acyltransferase"/>
</dbReference>
<dbReference type="CDD" id="cd04301">
    <property type="entry name" value="NAT_SF"/>
    <property type="match status" value="1"/>
</dbReference>
<keyword evidence="3" id="KW-1185">Reference proteome</keyword>
<evidence type="ECO:0000259" key="1">
    <source>
        <dbReference type="PROSITE" id="PS51186"/>
    </source>
</evidence>
<dbReference type="AlphaFoldDB" id="A0A1T4JZM1"/>
<protein>
    <submittedName>
        <fullName evidence="2">Acetyltransferase (GNAT) domain-containing protein</fullName>
    </submittedName>
</protein>
<dbReference type="RefSeq" id="WP_078932808.1">
    <property type="nucleotide sequence ID" value="NZ_FUWG01000006.1"/>
</dbReference>
<dbReference type="SUPFAM" id="SSF55729">
    <property type="entry name" value="Acyl-CoA N-acyltransferases (Nat)"/>
    <property type="match status" value="1"/>
</dbReference>
<dbReference type="Proteomes" id="UP000190423">
    <property type="component" value="Unassembled WGS sequence"/>
</dbReference>
<dbReference type="PROSITE" id="PS51186">
    <property type="entry name" value="GNAT"/>
    <property type="match status" value="1"/>
</dbReference>
<dbReference type="Gene3D" id="3.40.630.30">
    <property type="match status" value="1"/>
</dbReference>